<proteinExistence type="predicted"/>
<keyword evidence="1" id="KW-1133">Transmembrane helix</keyword>
<reference evidence="2 3" key="1">
    <citation type="submission" date="2019-06" db="EMBL/GenBank/DDBJ databases">
        <title>Biocontrol Bacillus strains from Vietnam.</title>
        <authorList>
            <person name="Borriss R."/>
            <person name="Lasch P."/>
            <person name="Thanh Tam L.T."/>
        </authorList>
    </citation>
    <scope>NUCLEOTIDE SEQUENCE [LARGE SCALE GENOMIC DNA]</scope>
    <source>
        <strain evidence="2 3">A8</strain>
    </source>
</reference>
<protein>
    <submittedName>
        <fullName evidence="2">Uncharacterized protein</fullName>
    </submittedName>
</protein>
<accession>A0ABD7R9M4</accession>
<name>A0ABD7R9M4_BACCE</name>
<dbReference type="EMBL" id="VDDR01000043">
    <property type="protein sequence ID" value="TNB90885.1"/>
    <property type="molecule type" value="Genomic_DNA"/>
</dbReference>
<gene>
    <name evidence="2" type="ORF">FHG65_29340</name>
</gene>
<evidence type="ECO:0000313" key="2">
    <source>
        <dbReference type="EMBL" id="TNB90885.1"/>
    </source>
</evidence>
<feature type="transmembrane region" description="Helical" evidence="1">
    <location>
        <begin position="6"/>
        <end position="29"/>
    </location>
</feature>
<dbReference type="AlphaFoldDB" id="A0ABD7R9M4"/>
<keyword evidence="1" id="KW-0812">Transmembrane</keyword>
<keyword evidence="1" id="KW-0472">Membrane</keyword>
<organism evidence="2 3">
    <name type="scientific">Bacillus cereus</name>
    <dbReference type="NCBI Taxonomy" id="1396"/>
    <lineage>
        <taxon>Bacteria</taxon>
        <taxon>Bacillati</taxon>
        <taxon>Bacillota</taxon>
        <taxon>Bacilli</taxon>
        <taxon>Bacillales</taxon>
        <taxon>Bacillaceae</taxon>
        <taxon>Bacillus</taxon>
        <taxon>Bacillus cereus group</taxon>
    </lineage>
</organism>
<evidence type="ECO:0000256" key="1">
    <source>
        <dbReference type="SAM" id="Phobius"/>
    </source>
</evidence>
<dbReference type="Proteomes" id="UP000309400">
    <property type="component" value="Unassembled WGS sequence"/>
</dbReference>
<sequence length="60" mass="7088">MLPKVCVLYAFFSYLYVFCMCAYAFCMCLKQPQNDLQKLGRLFKRCGTLWDLLLPICDTF</sequence>
<evidence type="ECO:0000313" key="3">
    <source>
        <dbReference type="Proteomes" id="UP000309400"/>
    </source>
</evidence>
<comment type="caution">
    <text evidence="2">The sequence shown here is derived from an EMBL/GenBank/DDBJ whole genome shotgun (WGS) entry which is preliminary data.</text>
</comment>